<dbReference type="PANTHER" id="PTHR47982">
    <property type="entry name" value="PROLINE-RICH RECEPTOR-LIKE PROTEIN KINASE PERK4"/>
    <property type="match status" value="1"/>
</dbReference>
<keyword evidence="3" id="KW-0418">Kinase</keyword>
<dbReference type="GO" id="GO:0005886">
    <property type="term" value="C:plasma membrane"/>
    <property type="evidence" value="ECO:0007669"/>
    <property type="project" value="UniProtKB-SubCell"/>
</dbReference>
<feature type="compositionally biased region" description="Low complexity" evidence="12">
    <location>
        <begin position="157"/>
        <end position="172"/>
    </location>
</feature>
<organism evidence="13 14">
    <name type="scientific">Rhododendron simsii</name>
    <name type="common">Sims's rhododendron</name>
    <dbReference type="NCBI Taxonomy" id="118357"/>
    <lineage>
        <taxon>Eukaryota</taxon>
        <taxon>Viridiplantae</taxon>
        <taxon>Streptophyta</taxon>
        <taxon>Embryophyta</taxon>
        <taxon>Tracheophyta</taxon>
        <taxon>Spermatophyta</taxon>
        <taxon>Magnoliopsida</taxon>
        <taxon>eudicotyledons</taxon>
        <taxon>Gunneridae</taxon>
        <taxon>Pentapetalae</taxon>
        <taxon>asterids</taxon>
        <taxon>Ericales</taxon>
        <taxon>Ericaceae</taxon>
        <taxon>Ericoideae</taxon>
        <taxon>Rhodoreae</taxon>
        <taxon>Rhododendron</taxon>
    </lineage>
</organism>
<reference evidence="13" key="1">
    <citation type="submission" date="2019-11" db="EMBL/GenBank/DDBJ databases">
        <authorList>
            <person name="Liu Y."/>
            <person name="Hou J."/>
            <person name="Li T.-Q."/>
            <person name="Guan C.-H."/>
            <person name="Wu X."/>
            <person name="Wu H.-Z."/>
            <person name="Ling F."/>
            <person name="Zhang R."/>
            <person name="Shi X.-G."/>
            <person name="Ren J.-P."/>
            <person name="Chen E.-F."/>
            <person name="Sun J.-M."/>
        </authorList>
    </citation>
    <scope>NUCLEOTIDE SEQUENCE</scope>
    <source>
        <strain evidence="13">Adult_tree_wgs_1</strain>
        <tissue evidence="13">Leaves</tissue>
    </source>
</reference>
<comment type="caution">
    <text evidence="13">The sequence shown here is derived from an EMBL/GenBank/DDBJ whole genome shotgun (WGS) entry which is preliminary data.</text>
</comment>
<keyword evidence="5" id="KW-0812">Transmembrane</keyword>
<evidence type="ECO:0000256" key="10">
    <source>
        <dbReference type="ARBA" id="ARBA00047899"/>
    </source>
</evidence>
<dbReference type="Gene3D" id="3.30.200.20">
    <property type="entry name" value="Phosphorylase Kinase, domain 1"/>
    <property type="match status" value="1"/>
</dbReference>
<dbReference type="AlphaFoldDB" id="A0A834LWQ2"/>
<comment type="catalytic activity">
    <reaction evidence="10">
        <text>L-threonyl-[protein] + ATP = O-phospho-L-threonyl-[protein] + ADP + H(+)</text>
        <dbReference type="Rhea" id="RHEA:46608"/>
        <dbReference type="Rhea" id="RHEA-COMP:11060"/>
        <dbReference type="Rhea" id="RHEA-COMP:11605"/>
        <dbReference type="ChEBI" id="CHEBI:15378"/>
        <dbReference type="ChEBI" id="CHEBI:30013"/>
        <dbReference type="ChEBI" id="CHEBI:30616"/>
        <dbReference type="ChEBI" id="CHEBI:61977"/>
        <dbReference type="ChEBI" id="CHEBI:456216"/>
        <dbReference type="EC" id="2.7.11.1"/>
    </reaction>
</comment>
<evidence type="ECO:0000256" key="7">
    <source>
        <dbReference type="ARBA" id="ARBA00022840"/>
    </source>
</evidence>
<keyword evidence="14" id="KW-1185">Reference proteome</keyword>
<evidence type="ECO:0000256" key="1">
    <source>
        <dbReference type="ARBA" id="ARBA00004162"/>
    </source>
</evidence>
<keyword evidence="3" id="KW-0723">Serine/threonine-protein kinase</keyword>
<dbReference type="EC" id="2.7.11.1" evidence="2"/>
<evidence type="ECO:0000313" key="14">
    <source>
        <dbReference type="Proteomes" id="UP000626092"/>
    </source>
</evidence>
<evidence type="ECO:0000256" key="11">
    <source>
        <dbReference type="ARBA" id="ARBA00048679"/>
    </source>
</evidence>
<dbReference type="OrthoDB" id="1747617at2759"/>
<comment type="subcellular location">
    <subcellularLocation>
        <location evidence="1">Cell membrane</location>
        <topology evidence="1">Single-pass membrane protein</topology>
    </subcellularLocation>
</comment>
<name>A0A834LWQ2_RHOSS</name>
<dbReference type="PANTHER" id="PTHR47982:SF35">
    <property type="entry name" value="PROLINE-RICH RECEPTOR-LIKE PROTEIN KINASE PERK1-RELATED"/>
    <property type="match status" value="1"/>
</dbReference>
<dbReference type="InterPro" id="IPR047117">
    <property type="entry name" value="PERK1-13-like"/>
</dbReference>
<dbReference type="InterPro" id="IPR011009">
    <property type="entry name" value="Kinase-like_dom_sf"/>
</dbReference>
<feature type="region of interest" description="Disordered" evidence="12">
    <location>
        <begin position="91"/>
        <end position="172"/>
    </location>
</feature>
<sequence length="536" mass="58657">MTNADGSLGRYMGGVSEATIIEEGISFKELVVKVCSRMDMSPYGKSLFYSTSMDKSKHFRVRDADDVSMMFYLNEDEVDIFVEEETIANTPKECPTVPSRATSPRRHTSTRRVSSTTSPPPPPTTSPPPPAATSPPPSANPTKSAPHASSPPPPPATVSTPPSSSSTITPSSSSQSEFIVYLVTPADDHVSTLVYKEMVYDFAECWRNPYIVVCITCLNKSIDHDSLTLLLLVLVYPLLVCFKLLDLDPFVYDRKIDNIMSRHQARDSHAVTILPKPSLPPGVVSWPLLPPPPPPFMCFPKSTFTYKELAMATDDFSNANLLGQGGVGCVHKGVVLPNGEEVAVKQLKAGSAGRPPDQYGGKNPSPTWKMLSTNGQTEMENQMVGHLEETNEFLLDFVEYPNGRNTENASMILGENMGSLGDRRNSFCSLEEHLQQGHISGSMWTVPPCSNPASSQHIPTIPPTMGSSEDRINSLAFLEDVLLEEDVSGSISWTIPLCQLMPTVPRTTGSSDDLRNLLPSGFSGRVFFGRTYLWIY</sequence>
<accession>A0A834LWQ2</accession>
<evidence type="ECO:0000256" key="2">
    <source>
        <dbReference type="ARBA" id="ARBA00012513"/>
    </source>
</evidence>
<protein>
    <recommendedName>
        <fullName evidence="2">non-specific serine/threonine protein kinase</fullName>
        <ecNumber evidence="2">2.7.11.1</ecNumber>
    </recommendedName>
</protein>
<evidence type="ECO:0000256" key="9">
    <source>
        <dbReference type="ARBA" id="ARBA00023136"/>
    </source>
</evidence>
<evidence type="ECO:0000256" key="4">
    <source>
        <dbReference type="ARBA" id="ARBA00022679"/>
    </source>
</evidence>
<keyword evidence="7" id="KW-0067">ATP-binding</keyword>
<dbReference type="GO" id="GO:0004674">
    <property type="term" value="F:protein serine/threonine kinase activity"/>
    <property type="evidence" value="ECO:0007669"/>
    <property type="project" value="UniProtKB-KW"/>
</dbReference>
<keyword evidence="6" id="KW-0547">Nucleotide-binding</keyword>
<gene>
    <name evidence="13" type="ORF">RHSIM_Rhsim01G0095700</name>
</gene>
<keyword evidence="4" id="KW-0808">Transferase</keyword>
<evidence type="ECO:0000256" key="12">
    <source>
        <dbReference type="SAM" id="MobiDB-lite"/>
    </source>
</evidence>
<evidence type="ECO:0000256" key="8">
    <source>
        <dbReference type="ARBA" id="ARBA00022989"/>
    </source>
</evidence>
<evidence type="ECO:0000256" key="3">
    <source>
        <dbReference type="ARBA" id="ARBA00022527"/>
    </source>
</evidence>
<feature type="compositionally biased region" description="Pro residues" evidence="12">
    <location>
        <begin position="118"/>
        <end position="139"/>
    </location>
</feature>
<dbReference type="GO" id="GO:0005524">
    <property type="term" value="F:ATP binding"/>
    <property type="evidence" value="ECO:0007669"/>
    <property type="project" value="UniProtKB-KW"/>
</dbReference>
<dbReference type="Proteomes" id="UP000626092">
    <property type="component" value="Unassembled WGS sequence"/>
</dbReference>
<comment type="catalytic activity">
    <reaction evidence="11">
        <text>L-seryl-[protein] + ATP = O-phospho-L-seryl-[protein] + ADP + H(+)</text>
        <dbReference type="Rhea" id="RHEA:17989"/>
        <dbReference type="Rhea" id="RHEA-COMP:9863"/>
        <dbReference type="Rhea" id="RHEA-COMP:11604"/>
        <dbReference type="ChEBI" id="CHEBI:15378"/>
        <dbReference type="ChEBI" id="CHEBI:29999"/>
        <dbReference type="ChEBI" id="CHEBI:30616"/>
        <dbReference type="ChEBI" id="CHEBI:83421"/>
        <dbReference type="ChEBI" id="CHEBI:456216"/>
        <dbReference type="EC" id="2.7.11.1"/>
    </reaction>
</comment>
<keyword evidence="8" id="KW-1133">Transmembrane helix</keyword>
<keyword evidence="9" id="KW-0472">Membrane</keyword>
<evidence type="ECO:0000313" key="13">
    <source>
        <dbReference type="EMBL" id="KAF7153627.1"/>
    </source>
</evidence>
<evidence type="ECO:0000256" key="6">
    <source>
        <dbReference type="ARBA" id="ARBA00022741"/>
    </source>
</evidence>
<evidence type="ECO:0000256" key="5">
    <source>
        <dbReference type="ARBA" id="ARBA00022692"/>
    </source>
</evidence>
<dbReference type="EMBL" id="WJXA01000001">
    <property type="protein sequence ID" value="KAF7153627.1"/>
    <property type="molecule type" value="Genomic_DNA"/>
</dbReference>
<dbReference type="SUPFAM" id="SSF56112">
    <property type="entry name" value="Protein kinase-like (PK-like)"/>
    <property type="match status" value="1"/>
</dbReference>
<proteinExistence type="predicted"/>